<dbReference type="EMBL" id="FOJX01000016">
    <property type="protein sequence ID" value="SFB14490.1"/>
    <property type="molecule type" value="Genomic_DNA"/>
</dbReference>
<evidence type="ECO:0000313" key="5">
    <source>
        <dbReference type="Proteomes" id="UP000183843"/>
    </source>
</evidence>
<organism evidence="4 5">
    <name type="scientific">Selenomonas ruminantium</name>
    <dbReference type="NCBI Taxonomy" id="971"/>
    <lineage>
        <taxon>Bacteria</taxon>
        <taxon>Bacillati</taxon>
        <taxon>Bacillota</taxon>
        <taxon>Negativicutes</taxon>
        <taxon>Selenomonadales</taxon>
        <taxon>Selenomonadaceae</taxon>
        <taxon>Selenomonas</taxon>
    </lineage>
</organism>
<feature type="binding site" evidence="2">
    <location>
        <position position="64"/>
    </location>
    <ligand>
        <name>CoA</name>
        <dbReference type="ChEBI" id="CHEBI:57287"/>
    </ligand>
</feature>
<protein>
    <submittedName>
        <fullName evidence="4">Predicted thioesterase</fullName>
    </submittedName>
</protein>
<evidence type="ECO:0000259" key="3">
    <source>
        <dbReference type="Pfam" id="PF22636"/>
    </source>
</evidence>
<dbReference type="PANTHER" id="PTHR36934">
    <property type="entry name" value="BLR0278 PROTEIN"/>
    <property type="match status" value="1"/>
</dbReference>
<dbReference type="InterPro" id="IPR029069">
    <property type="entry name" value="HotDog_dom_sf"/>
</dbReference>
<dbReference type="InterPro" id="IPR025540">
    <property type="entry name" value="FlK"/>
</dbReference>
<dbReference type="SUPFAM" id="SSF54637">
    <property type="entry name" value="Thioesterase/thiol ester dehydrase-isomerase"/>
    <property type="match status" value="1"/>
</dbReference>
<dbReference type="PIRSF" id="PIRSF014972">
    <property type="entry name" value="FlK"/>
    <property type="match status" value="1"/>
</dbReference>
<name>A0A1I0YPV4_SELRU</name>
<feature type="active site" evidence="1">
    <location>
        <position position="71"/>
    </location>
</feature>
<feature type="domain" description="Fluoroacetyl-CoA-specific thioesterase-like" evidence="3">
    <location>
        <begin position="18"/>
        <end position="121"/>
    </location>
</feature>
<evidence type="ECO:0000256" key="2">
    <source>
        <dbReference type="PIRSR" id="PIRSR014972-2"/>
    </source>
</evidence>
<accession>A0A1I0YPV4</accession>
<dbReference type="Pfam" id="PF22636">
    <property type="entry name" value="FlK"/>
    <property type="match status" value="1"/>
</dbReference>
<dbReference type="CDD" id="cd03440">
    <property type="entry name" value="hot_dog"/>
    <property type="match status" value="1"/>
</dbReference>
<sequence>MELTAVQVGLKNTVSEEVTEARTARAMGSGSLPVYATPAMTCLMEKAATEAVEALVPEGWTTVGISLHVAHTAATPVGLTVRAEAEVTAVEGRKIIFTVRAYDDQGEIGVGSHERFAVAKEKFLAKAAAKVQH</sequence>
<dbReference type="RefSeq" id="WP_074817388.1">
    <property type="nucleotide sequence ID" value="NZ_FOJX01000016.1"/>
</dbReference>
<dbReference type="AlphaFoldDB" id="A0A1I0YPV4"/>
<proteinExistence type="predicted"/>
<gene>
    <name evidence="4" type="ORF">SAMN05216587_11618</name>
</gene>
<feature type="active site" evidence="1">
    <location>
        <position position="45"/>
    </location>
</feature>
<dbReference type="Gene3D" id="3.10.129.10">
    <property type="entry name" value="Hotdog Thioesterase"/>
    <property type="match status" value="1"/>
</dbReference>
<dbReference type="Proteomes" id="UP000183843">
    <property type="component" value="Unassembled WGS sequence"/>
</dbReference>
<feature type="active site" evidence="1">
    <location>
        <position position="37"/>
    </location>
</feature>
<evidence type="ECO:0000313" key="4">
    <source>
        <dbReference type="EMBL" id="SFB14490.1"/>
    </source>
</evidence>
<feature type="binding site" evidence="2">
    <location>
        <position position="64"/>
    </location>
    <ligand>
        <name>substrate</name>
    </ligand>
</feature>
<evidence type="ECO:0000256" key="1">
    <source>
        <dbReference type="PIRSR" id="PIRSR014972-1"/>
    </source>
</evidence>
<reference evidence="4 5" key="1">
    <citation type="submission" date="2016-10" db="EMBL/GenBank/DDBJ databases">
        <authorList>
            <person name="de Groot N.N."/>
        </authorList>
    </citation>
    <scope>NUCLEOTIDE SEQUENCE [LARGE SCALE GENOMIC DNA]</scope>
    <source>
        <strain evidence="4 5">L14</strain>
    </source>
</reference>
<dbReference type="PANTHER" id="PTHR36934:SF1">
    <property type="entry name" value="THIOESTERASE DOMAIN-CONTAINING PROTEIN"/>
    <property type="match status" value="1"/>
</dbReference>
<dbReference type="InterPro" id="IPR054485">
    <property type="entry name" value="FlK-like_dom"/>
</dbReference>
<feature type="binding site" evidence="2">
    <location>
        <position position="115"/>
    </location>
    <ligand>
        <name>substrate</name>
    </ligand>
</feature>